<keyword evidence="10 13" id="KW-1133">Transmembrane helix</keyword>
<evidence type="ECO:0000256" key="4">
    <source>
        <dbReference type="ARBA" id="ARBA00022553"/>
    </source>
</evidence>
<name>A0A7X5UXD4_9SPHN</name>
<evidence type="ECO:0000256" key="5">
    <source>
        <dbReference type="ARBA" id="ARBA00022679"/>
    </source>
</evidence>
<dbReference type="CDD" id="cd00130">
    <property type="entry name" value="PAS"/>
    <property type="match status" value="1"/>
</dbReference>
<dbReference type="InterPro" id="IPR013767">
    <property type="entry name" value="PAS_fold"/>
</dbReference>
<evidence type="ECO:0000256" key="1">
    <source>
        <dbReference type="ARBA" id="ARBA00000085"/>
    </source>
</evidence>
<feature type="transmembrane region" description="Helical" evidence="13">
    <location>
        <begin position="59"/>
        <end position="81"/>
    </location>
</feature>
<proteinExistence type="predicted"/>
<comment type="caution">
    <text evidence="16">The sequence shown here is derived from an EMBL/GenBank/DDBJ whole genome shotgun (WGS) entry which is preliminary data.</text>
</comment>
<evidence type="ECO:0000256" key="7">
    <source>
        <dbReference type="ARBA" id="ARBA00022741"/>
    </source>
</evidence>
<dbReference type="InterPro" id="IPR035965">
    <property type="entry name" value="PAS-like_dom_sf"/>
</dbReference>
<evidence type="ECO:0000259" key="15">
    <source>
        <dbReference type="PROSITE" id="PS50112"/>
    </source>
</evidence>
<feature type="transmembrane region" description="Helical" evidence="13">
    <location>
        <begin position="260"/>
        <end position="278"/>
    </location>
</feature>
<dbReference type="PRINTS" id="PR00344">
    <property type="entry name" value="BCTRLSENSOR"/>
</dbReference>
<evidence type="ECO:0000256" key="6">
    <source>
        <dbReference type="ARBA" id="ARBA00022692"/>
    </source>
</evidence>
<dbReference type="PANTHER" id="PTHR42878">
    <property type="entry name" value="TWO-COMPONENT HISTIDINE KINASE"/>
    <property type="match status" value="1"/>
</dbReference>
<dbReference type="GO" id="GO:0006355">
    <property type="term" value="P:regulation of DNA-templated transcription"/>
    <property type="evidence" value="ECO:0007669"/>
    <property type="project" value="InterPro"/>
</dbReference>
<protein>
    <recommendedName>
        <fullName evidence="3">histidine kinase</fullName>
        <ecNumber evidence="3">2.7.13.3</ecNumber>
    </recommendedName>
</protein>
<keyword evidence="8" id="KW-0418">Kinase</keyword>
<keyword evidence="17" id="KW-1185">Reference proteome</keyword>
<dbReference type="Pfam" id="PF02518">
    <property type="entry name" value="HATPase_c"/>
    <property type="match status" value="1"/>
</dbReference>
<dbReference type="SUPFAM" id="SSF55785">
    <property type="entry name" value="PYP-like sensor domain (PAS domain)"/>
    <property type="match status" value="1"/>
</dbReference>
<evidence type="ECO:0000256" key="11">
    <source>
        <dbReference type="ARBA" id="ARBA00023012"/>
    </source>
</evidence>
<dbReference type="GO" id="GO:0000156">
    <property type="term" value="F:phosphorelay response regulator activity"/>
    <property type="evidence" value="ECO:0007669"/>
    <property type="project" value="TreeGrafter"/>
</dbReference>
<evidence type="ECO:0000256" key="3">
    <source>
        <dbReference type="ARBA" id="ARBA00012438"/>
    </source>
</evidence>
<feature type="transmembrane region" description="Helical" evidence="13">
    <location>
        <begin position="21"/>
        <end position="47"/>
    </location>
</feature>
<dbReference type="GO" id="GO:0016020">
    <property type="term" value="C:membrane"/>
    <property type="evidence" value="ECO:0007669"/>
    <property type="project" value="UniProtKB-SubCell"/>
</dbReference>
<dbReference type="EMBL" id="JAASQV010000001">
    <property type="protein sequence ID" value="NIJ63936.1"/>
    <property type="molecule type" value="Genomic_DNA"/>
</dbReference>
<dbReference type="GO" id="GO:0030295">
    <property type="term" value="F:protein kinase activator activity"/>
    <property type="evidence" value="ECO:0007669"/>
    <property type="project" value="TreeGrafter"/>
</dbReference>
<reference evidence="16 17" key="1">
    <citation type="submission" date="2020-03" db="EMBL/GenBank/DDBJ databases">
        <title>Genomic Encyclopedia of Type Strains, Phase IV (KMG-IV): sequencing the most valuable type-strain genomes for metagenomic binning, comparative biology and taxonomic classification.</title>
        <authorList>
            <person name="Goeker M."/>
        </authorList>
    </citation>
    <scope>NUCLEOTIDE SEQUENCE [LARGE SCALE GENOMIC DNA]</scope>
    <source>
        <strain evidence="16 17">DSM 4733</strain>
    </source>
</reference>
<sequence>MTSRAADRQDAAIPGRDRIGFGAAALPQWMTGIGCIVLSLPLLGWLLDLPVLRGFGNPHYAVAPLSAINGCSVTLAAFLAVSGHPRLARLAAAPAAILLSLITFQYLTGAIAIERLFFFDAVQRLGVRNDGLSPGGTVAVQALGGLAALALTVDRRAYRVIGIILASGTAALTLLATAALVSEPGGISPAFLGRSAISSALALLPAAGLILHAMRHEPNERGWHLLIRLAPAIIILPAIPSLLGFAAYQADLLGFGAAQFAVLAANVVILAGVLMRAIGHADTQSRALAIREAKLSAVLTMVPDAVILVDEEGTILDFSAAAERLWGYRAEQVVGEPVILLAPPSHAERTRQELADLRERELSPWNAEPLSAVGQRSDGSLFPLEARAGRVQAQDMACLTIFVRDMSAQFGVEDQIAQLNAELAHLARQSAMGEAAADLAHELNQPLTAAANYLSAAAMLARSTGAEGPGTEMVDHARAQVMQAGEIIRRLRSFTERNDTERSVEPLRPMIEDAARLVLVGSSRLAAQIDCDVAPVDLCAFVDRVQVQQVLVNLMRNAVEALRASGQRDPRIWVTARRADGPMIELRCRDNGPGLPPETLAHLFQRFSASRTSAGMGIGLSISKRIIELHGGVFSAGNAPEGGAIFVFTLPTLDEDGANAR</sequence>
<dbReference type="RefSeq" id="WP_167298368.1">
    <property type="nucleotide sequence ID" value="NZ_JAASQV010000001.1"/>
</dbReference>
<organism evidence="16 17">
    <name type="scientific">Sphingomonas leidyi</name>
    <dbReference type="NCBI Taxonomy" id="68569"/>
    <lineage>
        <taxon>Bacteria</taxon>
        <taxon>Pseudomonadati</taxon>
        <taxon>Pseudomonadota</taxon>
        <taxon>Alphaproteobacteria</taxon>
        <taxon>Sphingomonadales</taxon>
        <taxon>Sphingomonadaceae</taxon>
        <taxon>Sphingomonas</taxon>
    </lineage>
</organism>
<dbReference type="SMART" id="SM00388">
    <property type="entry name" value="HisKA"/>
    <property type="match status" value="1"/>
</dbReference>
<dbReference type="SMART" id="SM00387">
    <property type="entry name" value="HATPase_c"/>
    <property type="match status" value="1"/>
</dbReference>
<dbReference type="PROSITE" id="PS50109">
    <property type="entry name" value="HIS_KIN"/>
    <property type="match status" value="1"/>
</dbReference>
<accession>A0A7X5UXD4</accession>
<evidence type="ECO:0000256" key="13">
    <source>
        <dbReference type="SAM" id="Phobius"/>
    </source>
</evidence>
<evidence type="ECO:0000313" key="16">
    <source>
        <dbReference type="EMBL" id="NIJ63936.1"/>
    </source>
</evidence>
<evidence type="ECO:0000256" key="12">
    <source>
        <dbReference type="ARBA" id="ARBA00023136"/>
    </source>
</evidence>
<dbReference type="Gene3D" id="3.30.565.10">
    <property type="entry name" value="Histidine kinase-like ATPase, C-terminal domain"/>
    <property type="match status" value="1"/>
</dbReference>
<dbReference type="GO" id="GO:0007234">
    <property type="term" value="P:osmosensory signaling via phosphorelay pathway"/>
    <property type="evidence" value="ECO:0007669"/>
    <property type="project" value="TreeGrafter"/>
</dbReference>
<gene>
    <name evidence="16" type="ORF">FHR20_000867</name>
</gene>
<keyword evidence="4" id="KW-0597">Phosphoprotein</keyword>
<feature type="transmembrane region" description="Helical" evidence="13">
    <location>
        <begin position="192"/>
        <end position="213"/>
    </location>
</feature>
<dbReference type="InterPro" id="IPR050351">
    <property type="entry name" value="BphY/WalK/GraS-like"/>
</dbReference>
<dbReference type="SUPFAM" id="SSF55874">
    <property type="entry name" value="ATPase domain of HSP90 chaperone/DNA topoisomerase II/histidine kinase"/>
    <property type="match status" value="1"/>
</dbReference>
<keyword evidence="7" id="KW-0547">Nucleotide-binding</keyword>
<evidence type="ECO:0000256" key="8">
    <source>
        <dbReference type="ARBA" id="ARBA00022777"/>
    </source>
</evidence>
<feature type="transmembrane region" description="Helical" evidence="13">
    <location>
        <begin position="133"/>
        <end position="153"/>
    </location>
</feature>
<evidence type="ECO:0000256" key="10">
    <source>
        <dbReference type="ARBA" id="ARBA00022989"/>
    </source>
</evidence>
<keyword evidence="5" id="KW-0808">Transferase</keyword>
<dbReference type="InterPro" id="IPR003594">
    <property type="entry name" value="HATPase_dom"/>
</dbReference>
<dbReference type="PANTHER" id="PTHR42878:SF7">
    <property type="entry name" value="SENSOR HISTIDINE KINASE GLRK"/>
    <property type="match status" value="1"/>
</dbReference>
<evidence type="ECO:0000313" key="17">
    <source>
        <dbReference type="Proteomes" id="UP000564677"/>
    </source>
</evidence>
<dbReference type="EC" id="2.7.13.3" evidence="3"/>
<feature type="transmembrane region" description="Helical" evidence="13">
    <location>
        <begin position="93"/>
        <end position="113"/>
    </location>
</feature>
<dbReference type="InterPro" id="IPR003661">
    <property type="entry name" value="HisK_dim/P_dom"/>
</dbReference>
<dbReference type="Pfam" id="PF00989">
    <property type="entry name" value="PAS"/>
    <property type="match status" value="1"/>
</dbReference>
<dbReference type="GO" id="GO:0000155">
    <property type="term" value="F:phosphorelay sensor kinase activity"/>
    <property type="evidence" value="ECO:0007669"/>
    <property type="project" value="InterPro"/>
</dbReference>
<keyword evidence="9" id="KW-0067">ATP-binding</keyword>
<feature type="domain" description="PAS" evidence="15">
    <location>
        <begin position="291"/>
        <end position="361"/>
    </location>
</feature>
<evidence type="ECO:0000259" key="14">
    <source>
        <dbReference type="PROSITE" id="PS50109"/>
    </source>
</evidence>
<dbReference type="PROSITE" id="PS51257">
    <property type="entry name" value="PROKAR_LIPOPROTEIN"/>
    <property type="match status" value="1"/>
</dbReference>
<dbReference type="Proteomes" id="UP000564677">
    <property type="component" value="Unassembled WGS sequence"/>
</dbReference>
<dbReference type="SUPFAM" id="SSF47384">
    <property type="entry name" value="Homodimeric domain of signal transducing histidine kinase"/>
    <property type="match status" value="1"/>
</dbReference>
<keyword evidence="11" id="KW-0902">Two-component regulatory system</keyword>
<dbReference type="Pfam" id="PF00512">
    <property type="entry name" value="HisKA"/>
    <property type="match status" value="1"/>
</dbReference>
<dbReference type="PROSITE" id="PS50112">
    <property type="entry name" value="PAS"/>
    <property type="match status" value="1"/>
</dbReference>
<dbReference type="AlphaFoldDB" id="A0A7X5UXD4"/>
<dbReference type="SMART" id="SM00091">
    <property type="entry name" value="PAS"/>
    <property type="match status" value="1"/>
</dbReference>
<dbReference type="InterPro" id="IPR005467">
    <property type="entry name" value="His_kinase_dom"/>
</dbReference>
<comment type="subcellular location">
    <subcellularLocation>
        <location evidence="2">Membrane</location>
        <topology evidence="2">Multi-pass membrane protein</topology>
    </subcellularLocation>
</comment>
<feature type="transmembrane region" description="Helical" evidence="13">
    <location>
        <begin position="225"/>
        <end position="248"/>
    </location>
</feature>
<keyword evidence="12 13" id="KW-0472">Membrane</keyword>
<feature type="transmembrane region" description="Helical" evidence="13">
    <location>
        <begin position="160"/>
        <end position="180"/>
    </location>
</feature>
<dbReference type="InterPro" id="IPR000014">
    <property type="entry name" value="PAS"/>
</dbReference>
<dbReference type="InterPro" id="IPR036097">
    <property type="entry name" value="HisK_dim/P_sf"/>
</dbReference>
<dbReference type="InterPro" id="IPR036890">
    <property type="entry name" value="HATPase_C_sf"/>
</dbReference>
<comment type="catalytic activity">
    <reaction evidence="1">
        <text>ATP + protein L-histidine = ADP + protein N-phospho-L-histidine.</text>
        <dbReference type="EC" id="2.7.13.3"/>
    </reaction>
</comment>
<evidence type="ECO:0000256" key="2">
    <source>
        <dbReference type="ARBA" id="ARBA00004141"/>
    </source>
</evidence>
<feature type="domain" description="Histidine kinase" evidence="14">
    <location>
        <begin position="438"/>
        <end position="654"/>
    </location>
</feature>
<dbReference type="Gene3D" id="3.30.450.20">
    <property type="entry name" value="PAS domain"/>
    <property type="match status" value="1"/>
</dbReference>
<dbReference type="Gene3D" id="1.10.287.130">
    <property type="match status" value="1"/>
</dbReference>
<dbReference type="GO" id="GO:0005524">
    <property type="term" value="F:ATP binding"/>
    <property type="evidence" value="ECO:0007669"/>
    <property type="project" value="UniProtKB-KW"/>
</dbReference>
<dbReference type="InterPro" id="IPR004358">
    <property type="entry name" value="Sig_transdc_His_kin-like_C"/>
</dbReference>
<keyword evidence="6 13" id="KW-0812">Transmembrane</keyword>
<dbReference type="CDD" id="cd00082">
    <property type="entry name" value="HisKA"/>
    <property type="match status" value="1"/>
</dbReference>
<dbReference type="NCBIfam" id="TIGR00229">
    <property type="entry name" value="sensory_box"/>
    <property type="match status" value="1"/>
</dbReference>
<evidence type="ECO:0000256" key="9">
    <source>
        <dbReference type="ARBA" id="ARBA00022840"/>
    </source>
</evidence>